<accession>A0A075K274</accession>
<dbReference type="PATRIC" id="fig|1217721.7.peg.3047"/>
<keyword evidence="2" id="KW-1185">Reference proteome</keyword>
<evidence type="ECO:0000313" key="2">
    <source>
        <dbReference type="Proteomes" id="UP000027987"/>
    </source>
</evidence>
<dbReference type="EMBL" id="CP008884">
    <property type="protein sequence ID" value="AIF48426.1"/>
    <property type="molecule type" value="Genomic_DNA"/>
</dbReference>
<sequence length="85" mass="9679">MLLGNLRRYDAKLVPWDTAGTSRRFATRRDEEDLTRSVVPLRGTSFLAPRQFTLNVTYRSSSLSRERTGVSTEAVLWERTLCATA</sequence>
<dbReference type="AlphaFoldDB" id="A0A075K274"/>
<organism evidence="1 2">
    <name type="scientific">Dyella japonica A8</name>
    <dbReference type="NCBI Taxonomy" id="1217721"/>
    <lineage>
        <taxon>Bacteria</taxon>
        <taxon>Pseudomonadati</taxon>
        <taxon>Pseudomonadota</taxon>
        <taxon>Gammaproteobacteria</taxon>
        <taxon>Lysobacterales</taxon>
        <taxon>Rhodanobacteraceae</taxon>
        <taxon>Dyella</taxon>
    </lineage>
</organism>
<dbReference type="HOGENOM" id="CLU_2507367_0_0_6"/>
<reference evidence="1 2" key="1">
    <citation type="submission" date="2014-07" db="EMBL/GenBank/DDBJ databases">
        <title>Complete Genome Sequence of Dyella japonica Strain A8 Isolated from Malaysian Tropical Soil.</title>
        <authorList>
            <person name="Hui R.K.H."/>
            <person name="Chen J.-W."/>
            <person name="Chan K.-G."/>
            <person name="Leung F.C.C."/>
        </authorList>
    </citation>
    <scope>NUCLEOTIDE SEQUENCE [LARGE SCALE GENOMIC DNA]</scope>
    <source>
        <strain evidence="1 2">A8</strain>
    </source>
</reference>
<name>A0A075K274_9GAMM</name>
<dbReference type="Proteomes" id="UP000027987">
    <property type="component" value="Chromosome"/>
</dbReference>
<evidence type="ECO:0000313" key="1">
    <source>
        <dbReference type="EMBL" id="AIF48426.1"/>
    </source>
</evidence>
<gene>
    <name evidence="1" type="ORF">HY57_14870</name>
</gene>
<protein>
    <submittedName>
        <fullName evidence="1">Uncharacterized protein</fullName>
    </submittedName>
</protein>
<proteinExistence type="predicted"/>
<dbReference type="KEGG" id="dja:HY57_14870"/>